<gene>
    <name evidence="5" type="ORF">DR999_PMT18279</name>
</gene>
<evidence type="ECO:0000313" key="6">
    <source>
        <dbReference type="Proteomes" id="UP000297703"/>
    </source>
</evidence>
<keyword evidence="2" id="KW-0472">Membrane</keyword>
<feature type="compositionally biased region" description="Basic and acidic residues" evidence="1">
    <location>
        <begin position="242"/>
        <end position="253"/>
    </location>
</feature>
<dbReference type="SUPFAM" id="SSF48726">
    <property type="entry name" value="Immunoglobulin"/>
    <property type="match status" value="1"/>
</dbReference>
<name>A0A4D9DY08_9SAUR</name>
<reference evidence="5 6" key="1">
    <citation type="submission" date="2019-04" db="EMBL/GenBank/DDBJ databases">
        <title>Draft genome of the big-headed turtle Platysternon megacephalum.</title>
        <authorList>
            <person name="Gong S."/>
        </authorList>
    </citation>
    <scope>NUCLEOTIDE SEQUENCE [LARGE SCALE GENOMIC DNA]</scope>
    <source>
        <strain evidence="5">DO16091913</strain>
        <tissue evidence="5">Muscle</tissue>
    </source>
</reference>
<evidence type="ECO:0000313" key="5">
    <source>
        <dbReference type="EMBL" id="TFJ99683.1"/>
    </source>
</evidence>
<keyword evidence="6" id="KW-1185">Reference proteome</keyword>
<evidence type="ECO:0000256" key="3">
    <source>
        <dbReference type="SAM" id="SignalP"/>
    </source>
</evidence>
<keyword evidence="2" id="KW-1133">Transmembrane helix</keyword>
<feature type="signal peptide" evidence="3">
    <location>
        <begin position="1"/>
        <end position="25"/>
    </location>
</feature>
<proteinExistence type="predicted"/>
<evidence type="ECO:0000256" key="2">
    <source>
        <dbReference type="SAM" id="Phobius"/>
    </source>
</evidence>
<keyword evidence="2" id="KW-0812">Transmembrane</keyword>
<keyword evidence="3" id="KW-0732">Signal</keyword>
<evidence type="ECO:0000256" key="1">
    <source>
        <dbReference type="SAM" id="MobiDB-lite"/>
    </source>
</evidence>
<protein>
    <submittedName>
        <fullName evidence="5">Cyclic AMP-responsive element-binding protein 3</fullName>
    </submittedName>
</protein>
<dbReference type="AlphaFoldDB" id="A0A4D9DY08"/>
<sequence length="273" mass="30089">MPLSPHPLSIPTLGLWLLLTRIVFCKDGKEISVQPKGGNTLVYDSPYTVSKESTGAFSCLYQLKDDNNQENNSLPSDPWYLHVDGPGPIVGLAVTASLALALLGCFLMRTGDLPAPSLILNKGPTPQGDTIILMCFIPMDTSVMRVIFCKDGKEILMLPKDRNKLIVESAQPASPESAGEYFCRYQHKDDRNQEKTSLPSAHRYLSAPVPAVLLWVWILRSTLVLLLMMSAPIITCIMEKRAVTQPEPERQERPAGNGRGEPPYAEGNGKEEE</sequence>
<feature type="domain" description="Ig-like" evidence="4">
    <location>
        <begin position="114"/>
        <end position="199"/>
    </location>
</feature>
<accession>A0A4D9DY08</accession>
<feature type="transmembrane region" description="Helical" evidence="2">
    <location>
        <begin position="214"/>
        <end position="237"/>
    </location>
</feature>
<feature type="chain" id="PRO_5020029206" evidence="3">
    <location>
        <begin position="26"/>
        <end position="273"/>
    </location>
</feature>
<reference evidence="5 6" key="2">
    <citation type="submission" date="2019-04" db="EMBL/GenBank/DDBJ databases">
        <title>The genome sequence of big-headed turtle.</title>
        <authorList>
            <person name="Gong S."/>
        </authorList>
    </citation>
    <scope>NUCLEOTIDE SEQUENCE [LARGE SCALE GENOMIC DNA]</scope>
    <source>
        <strain evidence="5">DO16091913</strain>
        <tissue evidence="5">Muscle</tissue>
    </source>
</reference>
<dbReference type="Gene3D" id="2.60.40.10">
    <property type="entry name" value="Immunoglobulins"/>
    <property type="match status" value="1"/>
</dbReference>
<dbReference type="InterPro" id="IPR036179">
    <property type="entry name" value="Ig-like_dom_sf"/>
</dbReference>
<dbReference type="PROSITE" id="PS50835">
    <property type="entry name" value="IG_LIKE"/>
    <property type="match status" value="1"/>
</dbReference>
<organism evidence="5 6">
    <name type="scientific">Platysternon megacephalum</name>
    <name type="common">big-headed turtle</name>
    <dbReference type="NCBI Taxonomy" id="55544"/>
    <lineage>
        <taxon>Eukaryota</taxon>
        <taxon>Metazoa</taxon>
        <taxon>Chordata</taxon>
        <taxon>Craniata</taxon>
        <taxon>Vertebrata</taxon>
        <taxon>Euteleostomi</taxon>
        <taxon>Archelosauria</taxon>
        <taxon>Testudinata</taxon>
        <taxon>Testudines</taxon>
        <taxon>Cryptodira</taxon>
        <taxon>Durocryptodira</taxon>
        <taxon>Testudinoidea</taxon>
        <taxon>Platysternidae</taxon>
        <taxon>Platysternon</taxon>
    </lineage>
</organism>
<evidence type="ECO:0000259" key="4">
    <source>
        <dbReference type="PROSITE" id="PS50835"/>
    </source>
</evidence>
<dbReference type="Proteomes" id="UP000297703">
    <property type="component" value="Unassembled WGS sequence"/>
</dbReference>
<dbReference type="InterPro" id="IPR013783">
    <property type="entry name" value="Ig-like_fold"/>
</dbReference>
<dbReference type="EMBL" id="QXTE01000312">
    <property type="protein sequence ID" value="TFJ99683.1"/>
    <property type="molecule type" value="Genomic_DNA"/>
</dbReference>
<dbReference type="OrthoDB" id="9050402at2759"/>
<feature type="region of interest" description="Disordered" evidence="1">
    <location>
        <begin position="242"/>
        <end position="273"/>
    </location>
</feature>
<comment type="caution">
    <text evidence="5">The sequence shown here is derived from an EMBL/GenBank/DDBJ whole genome shotgun (WGS) entry which is preliminary data.</text>
</comment>
<dbReference type="InterPro" id="IPR007110">
    <property type="entry name" value="Ig-like_dom"/>
</dbReference>